<evidence type="ECO:0000256" key="4">
    <source>
        <dbReference type="ARBA" id="ARBA00022692"/>
    </source>
</evidence>
<evidence type="ECO:0000256" key="6">
    <source>
        <dbReference type="ARBA" id="ARBA00022824"/>
    </source>
</evidence>
<gene>
    <name evidence="13" type="ORF">ARB_01125</name>
</gene>
<dbReference type="EMBL" id="ABSU01000018">
    <property type="protein sequence ID" value="EFE31872.1"/>
    <property type="molecule type" value="Genomic_DNA"/>
</dbReference>
<keyword evidence="7 11" id="KW-1133">Transmembrane helix</keyword>
<dbReference type="Pfam" id="PF10681">
    <property type="entry name" value="Rot1"/>
    <property type="match status" value="2"/>
</dbReference>
<name>D4AY56_ARTBC</name>
<evidence type="ECO:0000256" key="2">
    <source>
        <dbReference type="ARBA" id="ARBA00007149"/>
    </source>
</evidence>
<sequence>MNLLLLLLPLGLLPAVSAEPGAYTHFTPRTAEGGAEGCNRLADDLLLQGFYDPIKDRLIEPSHTGISYSFTEDGYFEEAQYRAIANPQNPACPSGMMLFQHGTYEIKPNGTLLLNAYAFEDDGRQLISDPCKGERASYYRYNQNETFKVGWSFSFYIYPCCSCGLTNVLQRYEVLLDEFHNIQRLNLYGHDGTPMNRMFLIYKPPQMLPTKHLNPVVKVQRRKRDLGEGEFDRSPIKNSVLSHLPVTANADRWWWVGVLMTSIGGIALIYS</sequence>
<dbReference type="HOGENOM" id="CLU_071622_0_0_1"/>
<evidence type="ECO:0000256" key="9">
    <source>
        <dbReference type="ARBA" id="ARBA00024969"/>
    </source>
</evidence>
<dbReference type="OMA" id="YKPPQML"/>
<dbReference type="PIRSF" id="PIRSF017290">
    <property type="entry name" value="ROT1_prd"/>
    <property type="match status" value="1"/>
</dbReference>
<keyword evidence="6 10" id="KW-0256">Endoplasmic reticulum</keyword>
<evidence type="ECO:0000256" key="3">
    <source>
        <dbReference type="ARBA" id="ARBA00017291"/>
    </source>
</evidence>
<dbReference type="GO" id="GO:0005789">
    <property type="term" value="C:endoplasmic reticulum membrane"/>
    <property type="evidence" value="ECO:0007669"/>
    <property type="project" value="UniProtKB-SubCell"/>
</dbReference>
<comment type="similarity">
    <text evidence="2 10">Belongs to the ROT1 family.</text>
</comment>
<evidence type="ECO:0000256" key="11">
    <source>
        <dbReference type="SAM" id="Phobius"/>
    </source>
</evidence>
<feature type="transmembrane region" description="Helical" evidence="11">
    <location>
        <begin position="253"/>
        <end position="270"/>
    </location>
</feature>
<dbReference type="GO" id="GO:0006458">
    <property type="term" value="P:'de novo' protein folding"/>
    <property type="evidence" value="ECO:0007669"/>
    <property type="project" value="InterPro"/>
</dbReference>
<dbReference type="PANTHER" id="PTHR28090:SF1">
    <property type="entry name" value="PROTEIN ROT1"/>
    <property type="match status" value="1"/>
</dbReference>
<evidence type="ECO:0000256" key="1">
    <source>
        <dbReference type="ARBA" id="ARBA00004115"/>
    </source>
</evidence>
<evidence type="ECO:0000256" key="5">
    <source>
        <dbReference type="ARBA" id="ARBA00022729"/>
    </source>
</evidence>
<keyword evidence="5 12" id="KW-0732">Signal</keyword>
<comment type="caution">
    <text evidence="13">The sequence shown here is derived from an EMBL/GenBank/DDBJ whole genome shotgun (WGS) entry which is preliminary data.</text>
</comment>
<evidence type="ECO:0000256" key="7">
    <source>
        <dbReference type="ARBA" id="ARBA00022989"/>
    </source>
</evidence>
<reference evidence="14" key="1">
    <citation type="journal article" date="2011" name="Genome Biol.">
        <title>Comparative and functional genomics provide insights into the pathogenicity of dermatophytic fungi.</title>
        <authorList>
            <person name="Burmester A."/>
            <person name="Shelest E."/>
            <person name="Gloeckner G."/>
            <person name="Heddergott C."/>
            <person name="Schindler S."/>
            <person name="Staib P."/>
            <person name="Heidel A."/>
            <person name="Felder M."/>
            <person name="Petzold A."/>
            <person name="Szafranski K."/>
            <person name="Feuermann M."/>
            <person name="Pedruzzi I."/>
            <person name="Priebe S."/>
            <person name="Groth M."/>
            <person name="Winkler R."/>
            <person name="Li W."/>
            <person name="Kniemeyer O."/>
            <person name="Schroeckh V."/>
            <person name="Hertweck C."/>
            <person name="Hube B."/>
            <person name="White T.C."/>
            <person name="Platzer M."/>
            <person name="Guthke R."/>
            <person name="Heitman J."/>
            <person name="Woestemeyer J."/>
            <person name="Zipfel P.F."/>
            <person name="Monod M."/>
            <person name="Brakhage A.A."/>
        </authorList>
    </citation>
    <scope>NUCLEOTIDE SEQUENCE [LARGE SCALE GENOMIC DNA]</scope>
    <source>
        <strain evidence="14">ATCC MYA-4681 / CBS 112371</strain>
    </source>
</reference>
<dbReference type="PANTHER" id="PTHR28090">
    <property type="entry name" value="PROTEIN ROT1"/>
    <property type="match status" value="1"/>
</dbReference>
<dbReference type="InterPro" id="IPR019623">
    <property type="entry name" value="Rot1"/>
</dbReference>
<evidence type="ECO:0000313" key="14">
    <source>
        <dbReference type="Proteomes" id="UP000008866"/>
    </source>
</evidence>
<dbReference type="AlphaFoldDB" id="D4AY56"/>
<dbReference type="GeneID" id="9520243"/>
<comment type="function">
    <text evidence="9 10">Required for normal levels of the cell wall 1,6-beta-glucan. Involved in a protein folding machinery chaperoning proteins acting in various physiological processes including cell wall synthesis and lysis of autophagic bodies.</text>
</comment>
<dbReference type="GO" id="GO:0051082">
    <property type="term" value="F:unfolded protein binding"/>
    <property type="evidence" value="ECO:0007669"/>
    <property type="project" value="TreeGrafter"/>
</dbReference>
<accession>D4AY56</accession>
<keyword evidence="14" id="KW-1185">Reference proteome</keyword>
<organism evidence="13 14">
    <name type="scientific">Arthroderma benhamiae (strain ATCC MYA-4681 / CBS 112371)</name>
    <name type="common">Trichophyton mentagrophytes</name>
    <dbReference type="NCBI Taxonomy" id="663331"/>
    <lineage>
        <taxon>Eukaryota</taxon>
        <taxon>Fungi</taxon>
        <taxon>Dikarya</taxon>
        <taxon>Ascomycota</taxon>
        <taxon>Pezizomycotina</taxon>
        <taxon>Eurotiomycetes</taxon>
        <taxon>Eurotiomycetidae</taxon>
        <taxon>Onygenales</taxon>
        <taxon>Arthrodermataceae</taxon>
        <taxon>Trichophyton</taxon>
    </lineage>
</organism>
<keyword evidence="4 11" id="KW-0812">Transmembrane</keyword>
<evidence type="ECO:0000256" key="10">
    <source>
        <dbReference type="PIRNR" id="PIRNR017290"/>
    </source>
</evidence>
<dbReference type="RefSeq" id="XP_003012512.1">
    <property type="nucleotide sequence ID" value="XM_003012466.1"/>
</dbReference>
<keyword evidence="8 10" id="KW-0472">Membrane</keyword>
<evidence type="ECO:0000256" key="12">
    <source>
        <dbReference type="SAM" id="SignalP"/>
    </source>
</evidence>
<dbReference type="Proteomes" id="UP000008866">
    <property type="component" value="Unassembled WGS sequence"/>
</dbReference>
<feature type="signal peptide" evidence="12">
    <location>
        <begin position="1"/>
        <end position="18"/>
    </location>
</feature>
<evidence type="ECO:0000256" key="8">
    <source>
        <dbReference type="ARBA" id="ARBA00023136"/>
    </source>
</evidence>
<evidence type="ECO:0000313" key="13">
    <source>
        <dbReference type="EMBL" id="EFE31872.1"/>
    </source>
</evidence>
<dbReference type="KEGG" id="abe:ARB_01125"/>
<dbReference type="eggNOG" id="ENOG502QQTG">
    <property type="taxonomic scope" value="Eukaryota"/>
</dbReference>
<protein>
    <recommendedName>
        <fullName evidence="3 10">Protein ROT1</fullName>
    </recommendedName>
</protein>
<proteinExistence type="inferred from homology"/>
<feature type="chain" id="PRO_5003054341" description="Protein ROT1" evidence="12">
    <location>
        <begin position="19"/>
        <end position="271"/>
    </location>
</feature>
<dbReference type="STRING" id="663331.D4AY56"/>
<comment type="subcellular location">
    <subcellularLocation>
        <location evidence="1">Endoplasmic reticulum membrane</location>
        <topology evidence="1">Single-pass type I membrane protein</topology>
    </subcellularLocation>
</comment>